<accession>A0A922A981</accession>
<dbReference type="EMBL" id="CM031838">
    <property type="protein sequence ID" value="KAG6677182.1"/>
    <property type="molecule type" value="Genomic_DNA"/>
</dbReference>
<reference evidence="1" key="1">
    <citation type="submission" date="2021-01" db="EMBL/GenBank/DDBJ databases">
        <authorList>
            <person name="Lovell J.T."/>
            <person name="Bentley N."/>
            <person name="Bhattarai G."/>
            <person name="Jenkins J.W."/>
            <person name="Sreedasyam A."/>
            <person name="Alarcon Y."/>
            <person name="Bock C."/>
            <person name="Boston L."/>
            <person name="Carlson J."/>
            <person name="Cervantes K."/>
            <person name="Clermont K."/>
            <person name="Krom N."/>
            <person name="Kubenka K."/>
            <person name="Mamidi S."/>
            <person name="Mattison C."/>
            <person name="Monteros M."/>
            <person name="Pisani C."/>
            <person name="Plott C."/>
            <person name="Rajasekar S."/>
            <person name="Rhein H.S."/>
            <person name="Rohla C."/>
            <person name="Song M."/>
            <person name="Hilaire R.S."/>
            <person name="Shu S."/>
            <person name="Wells L."/>
            <person name="Wang X."/>
            <person name="Webber J."/>
            <person name="Heerema R.J."/>
            <person name="Klein P."/>
            <person name="Conner P."/>
            <person name="Grauke L."/>
            <person name="Grimwood J."/>
            <person name="Schmutz J."/>
            <person name="Randall J.J."/>
        </authorList>
    </citation>
    <scope>NUCLEOTIDE SEQUENCE</scope>
    <source>
        <tissue evidence="1">Leaf</tissue>
    </source>
</reference>
<sequence length="40" mass="4962">MENLRDMEGRQFDLRRERRTEKIWGSRSENQRRRPALCLA</sequence>
<name>A0A922A981_CARIL</name>
<organism evidence="1 2">
    <name type="scientific">Carya illinoinensis</name>
    <name type="common">Pecan</name>
    <dbReference type="NCBI Taxonomy" id="32201"/>
    <lineage>
        <taxon>Eukaryota</taxon>
        <taxon>Viridiplantae</taxon>
        <taxon>Streptophyta</taxon>
        <taxon>Embryophyta</taxon>
        <taxon>Tracheophyta</taxon>
        <taxon>Spermatophyta</taxon>
        <taxon>Magnoliopsida</taxon>
        <taxon>eudicotyledons</taxon>
        <taxon>Gunneridae</taxon>
        <taxon>Pentapetalae</taxon>
        <taxon>rosids</taxon>
        <taxon>fabids</taxon>
        <taxon>Fagales</taxon>
        <taxon>Juglandaceae</taxon>
        <taxon>Carya</taxon>
    </lineage>
</organism>
<dbReference type="Proteomes" id="UP000811246">
    <property type="component" value="Chromosome 14"/>
</dbReference>
<evidence type="ECO:0000313" key="2">
    <source>
        <dbReference type="Proteomes" id="UP000811246"/>
    </source>
</evidence>
<evidence type="ECO:0000313" key="1">
    <source>
        <dbReference type="EMBL" id="KAG6677182.1"/>
    </source>
</evidence>
<dbReference type="AlphaFoldDB" id="A0A922A981"/>
<comment type="caution">
    <text evidence="1">The sequence shown here is derived from an EMBL/GenBank/DDBJ whole genome shotgun (WGS) entry which is preliminary data.</text>
</comment>
<gene>
    <name evidence="1" type="ORF">I3842_14G012500</name>
</gene>
<protein>
    <submittedName>
        <fullName evidence="1">Uncharacterized protein</fullName>
    </submittedName>
</protein>
<proteinExistence type="predicted"/>